<sequence>MALRKIFRKDRRSEPMSVFSLRIIVTILFVVILVGYSISLILDIYNDQPAIQSSFIEASSFPVPDNSTREENKACAQYIGQPVLSTTSKYDGYFKPDGDLFFSTSSNEGLKNMGITIYIDDVTYNASDPSMSIDIHAIDSELYNIYGLKLFESQNSLFLDSISYNIQITRNIKKLMSRSWKNYFGFAPKLERIPYVTSIIDSSLISNTTELRTLFSTINIEPQSFIVQILNSLGLFGGAFGLITSFYALLFGADTIKPWGLVQKHLFKVNQIVQDKLLVTLESMPFISHLTNDTNDLKDEILINQLEKRLDLLQLFLRDYVVNVQYLEKIQQSNIVTNEISDDT</sequence>
<proteinExistence type="predicted"/>
<gene>
    <name evidence="1" type="ORF">SPELUC_LOCUS422</name>
</gene>
<protein>
    <submittedName>
        <fullName evidence="1">8836_t:CDS:1</fullName>
    </submittedName>
</protein>
<accession>A0ACA9K1Q2</accession>
<name>A0ACA9K1Q2_9GLOM</name>
<comment type="caution">
    <text evidence="1">The sequence shown here is derived from an EMBL/GenBank/DDBJ whole genome shotgun (WGS) entry which is preliminary data.</text>
</comment>
<evidence type="ECO:0000313" key="2">
    <source>
        <dbReference type="Proteomes" id="UP000789366"/>
    </source>
</evidence>
<reference evidence="1" key="1">
    <citation type="submission" date="2021-06" db="EMBL/GenBank/DDBJ databases">
        <authorList>
            <person name="Kallberg Y."/>
            <person name="Tangrot J."/>
            <person name="Rosling A."/>
        </authorList>
    </citation>
    <scope>NUCLEOTIDE SEQUENCE</scope>
    <source>
        <strain evidence="1">28 12/20/2015</strain>
    </source>
</reference>
<keyword evidence="2" id="KW-1185">Reference proteome</keyword>
<dbReference type="EMBL" id="CAJVPW010000147">
    <property type="protein sequence ID" value="CAG8444722.1"/>
    <property type="molecule type" value="Genomic_DNA"/>
</dbReference>
<organism evidence="1 2">
    <name type="scientific">Cetraspora pellucida</name>
    <dbReference type="NCBI Taxonomy" id="1433469"/>
    <lineage>
        <taxon>Eukaryota</taxon>
        <taxon>Fungi</taxon>
        <taxon>Fungi incertae sedis</taxon>
        <taxon>Mucoromycota</taxon>
        <taxon>Glomeromycotina</taxon>
        <taxon>Glomeromycetes</taxon>
        <taxon>Diversisporales</taxon>
        <taxon>Gigasporaceae</taxon>
        <taxon>Cetraspora</taxon>
    </lineage>
</organism>
<evidence type="ECO:0000313" key="1">
    <source>
        <dbReference type="EMBL" id="CAG8444722.1"/>
    </source>
</evidence>
<dbReference type="Proteomes" id="UP000789366">
    <property type="component" value="Unassembled WGS sequence"/>
</dbReference>